<evidence type="ECO:0000313" key="2">
    <source>
        <dbReference type="EMBL" id="EMS79917.1"/>
    </source>
</evidence>
<proteinExistence type="predicted"/>
<reference evidence="2 3" key="1">
    <citation type="journal article" date="2013" name="Genome Announc.">
        <title>Draft Genome Sequence of Desulfotignum phosphitoxidans DSM 13687 Strain FiPS-3.</title>
        <authorList>
            <person name="Poehlein A."/>
            <person name="Daniel R."/>
            <person name="Simeonova D.D."/>
        </authorList>
    </citation>
    <scope>NUCLEOTIDE SEQUENCE [LARGE SCALE GENOMIC DNA]</scope>
    <source>
        <strain evidence="2 3">DSM 13687</strain>
    </source>
</reference>
<evidence type="ECO:0000313" key="3">
    <source>
        <dbReference type="Proteomes" id="UP000014216"/>
    </source>
</evidence>
<dbReference type="GO" id="GO:0008641">
    <property type="term" value="F:ubiquitin-like modifier activating enzyme activity"/>
    <property type="evidence" value="ECO:0007669"/>
    <property type="project" value="InterPro"/>
</dbReference>
<name>S0G5S2_9BACT</name>
<evidence type="ECO:0000259" key="1">
    <source>
        <dbReference type="Pfam" id="PF00899"/>
    </source>
</evidence>
<dbReference type="InterPro" id="IPR045886">
    <property type="entry name" value="ThiF/MoeB/HesA"/>
</dbReference>
<accession>S0G5S2</accession>
<keyword evidence="2" id="KW-0808">Transferase</keyword>
<dbReference type="Proteomes" id="UP000014216">
    <property type="component" value="Unassembled WGS sequence"/>
</dbReference>
<feature type="domain" description="THIF-type NAD/FAD binding fold" evidence="1">
    <location>
        <begin position="8"/>
        <end position="230"/>
    </location>
</feature>
<dbReference type="AlphaFoldDB" id="S0G5S2"/>
<dbReference type="PANTHER" id="PTHR43267:SF1">
    <property type="entry name" value="TRNA THREONYLCARBAMOYLADENOSINE DEHYDRATASE"/>
    <property type="match status" value="1"/>
</dbReference>
<protein>
    <submittedName>
        <fullName evidence="2">Molybdopterin/thiamine biosynthesis protein MoeB</fullName>
        <ecNumber evidence="2">2.7.7.-</ecNumber>
    </submittedName>
</protein>
<dbReference type="CDD" id="cd00757">
    <property type="entry name" value="ThiF_MoeB_HesA_family"/>
    <property type="match status" value="1"/>
</dbReference>
<dbReference type="RefSeq" id="WP_006965245.1">
    <property type="nucleotide sequence ID" value="NZ_APJX01000003.1"/>
</dbReference>
<dbReference type="GO" id="GO:0016779">
    <property type="term" value="F:nucleotidyltransferase activity"/>
    <property type="evidence" value="ECO:0007669"/>
    <property type="project" value="UniProtKB-KW"/>
</dbReference>
<comment type="caution">
    <text evidence="2">The sequence shown here is derived from an EMBL/GenBank/DDBJ whole genome shotgun (WGS) entry which is preliminary data.</text>
</comment>
<dbReference type="EMBL" id="APJX01000003">
    <property type="protein sequence ID" value="EMS79917.1"/>
    <property type="molecule type" value="Genomic_DNA"/>
</dbReference>
<dbReference type="Pfam" id="PF00899">
    <property type="entry name" value="ThiF"/>
    <property type="match status" value="1"/>
</dbReference>
<dbReference type="InterPro" id="IPR035985">
    <property type="entry name" value="Ubiquitin-activating_enz"/>
</dbReference>
<dbReference type="PANTHER" id="PTHR43267">
    <property type="entry name" value="TRNA THREONYLCARBAMOYLADENOSINE DEHYDRATASE"/>
    <property type="match status" value="1"/>
</dbReference>
<dbReference type="GO" id="GO:0061504">
    <property type="term" value="P:cyclic threonylcarbamoyladenosine biosynthetic process"/>
    <property type="evidence" value="ECO:0007669"/>
    <property type="project" value="TreeGrafter"/>
</dbReference>
<sequence length="233" mass="25278">MSIGTKRYDRNFDTLTRPQQAQLASSRVAVLGLGGLGGGVSEMLARTGVGHLTLIDGDVFEPSNLNRQLFCTEEVLGISKALAAEKRIRAVNSQVQVTSIDQYADGDNLYGMIKHADLVVDCLDSIPARFMLEHAAKKAQIPLVAGAIAGVTGQVTVIFPQDKGYELIYGKKEHLPAKGIESRTGNISYCALMVAALQASECIKVLLDRGDILRNKLLIMELWSNSFEVMDLV</sequence>
<dbReference type="InterPro" id="IPR000594">
    <property type="entry name" value="ThiF_NAD_FAD-bd"/>
</dbReference>
<keyword evidence="2" id="KW-0548">Nucleotidyltransferase</keyword>
<dbReference type="Gene3D" id="3.40.50.720">
    <property type="entry name" value="NAD(P)-binding Rossmann-like Domain"/>
    <property type="match status" value="1"/>
</dbReference>
<dbReference type="SUPFAM" id="SSF69572">
    <property type="entry name" value="Activating enzymes of the ubiquitin-like proteins"/>
    <property type="match status" value="1"/>
</dbReference>
<keyword evidence="3" id="KW-1185">Reference proteome</keyword>
<dbReference type="EC" id="2.7.7.-" evidence="2"/>
<organism evidence="2 3">
    <name type="scientific">Desulfotignum phosphitoxidans DSM 13687</name>
    <dbReference type="NCBI Taxonomy" id="1286635"/>
    <lineage>
        <taxon>Bacteria</taxon>
        <taxon>Pseudomonadati</taxon>
        <taxon>Thermodesulfobacteriota</taxon>
        <taxon>Desulfobacteria</taxon>
        <taxon>Desulfobacterales</taxon>
        <taxon>Desulfobacteraceae</taxon>
        <taxon>Desulfotignum</taxon>
    </lineage>
</organism>
<dbReference type="GO" id="GO:0061503">
    <property type="term" value="F:tRNA threonylcarbamoyladenosine dehydratase"/>
    <property type="evidence" value="ECO:0007669"/>
    <property type="project" value="TreeGrafter"/>
</dbReference>
<gene>
    <name evidence="2" type="primary">moeB</name>
    <name evidence="2" type="ORF">Dpo_3c00590</name>
</gene>